<feature type="coiled-coil region" evidence="1">
    <location>
        <begin position="657"/>
        <end position="799"/>
    </location>
</feature>
<dbReference type="AlphaFoldDB" id="A0A6A5C316"/>
<feature type="region of interest" description="Disordered" evidence="2">
    <location>
        <begin position="1"/>
        <end position="21"/>
    </location>
</feature>
<organism evidence="3 4">
    <name type="scientific">Naegleria fowleri</name>
    <name type="common">Brain eating amoeba</name>
    <dbReference type="NCBI Taxonomy" id="5763"/>
    <lineage>
        <taxon>Eukaryota</taxon>
        <taxon>Discoba</taxon>
        <taxon>Heterolobosea</taxon>
        <taxon>Tetramitia</taxon>
        <taxon>Eutetramitia</taxon>
        <taxon>Vahlkampfiidae</taxon>
        <taxon>Naegleria</taxon>
    </lineage>
</organism>
<dbReference type="OrthoDB" id="7459479at2759"/>
<gene>
    <name evidence="3" type="ORF">FDP41_013474</name>
</gene>
<feature type="coiled-coil region" evidence="1">
    <location>
        <begin position="129"/>
        <end position="156"/>
    </location>
</feature>
<dbReference type="GeneID" id="68120689"/>
<feature type="coiled-coil region" evidence="1">
    <location>
        <begin position="264"/>
        <end position="341"/>
    </location>
</feature>
<feature type="compositionally biased region" description="Polar residues" evidence="2">
    <location>
        <begin position="12"/>
        <end position="21"/>
    </location>
</feature>
<feature type="compositionally biased region" description="Polar residues" evidence="2">
    <location>
        <begin position="55"/>
        <end position="68"/>
    </location>
</feature>
<keyword evidence="4" id="KW-1185">Reference proteome</keyword>
<feature type="coiled-coil region" evidence="1">
    <location>
        <begin position="845"/>
        <end position="886"/>
    </location>
</feature>
<feature type="coiled-coil region" evidence="1">
    <location>
        <begin position="381"/>
        <end position="487"/>
    </location>
</feature>
<feature type="region of interest" description="Disordered" evidence="2">
    <location>
        <begin position="55"/>
        <end position="77"/>
    </location>
</feature>
<dbReference type="RefSeq" id="XP_044564973.1">
    <property type="nucleotide sequence ID" value="XM_044704108.1"/>
</dbReference>
<feature type="compositionally biased region" description="Low complexity" evidence="2">
    <location>
        <begin position="1"/>
        <end position="11"/>
    </location>
</feature>
<proteinExistence type="predicted"/>
<accession>A0A6A5C316</accession>
<keyword evidence="1" id="KW-0175">Coiled coil</keyword>
<dbReference type="VEuPathDB" id="AmoebaDB:NF0019050"/>
<evidence type="ECO:0000256" key="2">
    <source>
        <dbReference type="SAM" id="MobiDB-lite"/>
    </source>
</evidence>
<dbReference type="Proteomes" id="UP000444721">
    <property type="component" value="Unassembled WGS sequence"/>
</dbReference>
<name>A0A6A5C316_NAEFO</name>
<reference evidence="3 4" key="1">
    <citation type="journal article" date="2019" name="Sci. Rep.">
        <title>Nanopore sequencing improves the draft genome of the human pathogenic amoeba Naegleria fowleri.</title>
        <authorList>
            <person name="Liechti N."/>
            <person name="Schurch N."/>
            <person name="Bruggmann R."/>
            <person name="Wittwer M."/>
        </authorList>
    </citation>
    <scope>NUCLEOTIDE SEQUENCE [LARGE SCALE GENOMIC DNA]</scope>
    <source>
        <strain evidence="3 4">ATCC 30894</strain>
    </source>
</reference>
<sequence length="886" mass="103866">MSTSSTTGSNTRNASYDSPSKTRLNILEALMSHGGDGGSYSSESQNQAVAIKTQVSNALNSDPSSPNSPRKEFERRRRKVTLAPSSPLFQKNEELNTLLTTINKTNDISITLDDSKQILKIDNDVYVKMEYANAQVEDLMRQFSKAKQEFKEGTQRLQMEFEKMDKEKMEQIAAFTEDFNVKYSSMQKRYQDALSKKYKDKIEELAQKIENYTKERDSLKSKLEQETKKYYDDMHKFMSQYQAQVDEIRQKCEKEYAMSVQACKKNYESDLKKAVEKFNSQEKEYFAKYAIHKKLFFGLLTYLREVKDSNAKLEVELQKQLTKLESVNKKARKTENDLLNQISDLHKSIEQGKKFVTSKCINTDLTLQEMDKQDQQHRMIVQESACKIETLQEELAKCKIEIVSYRDEIGTCKEKYQQRERSLNDLRKQIEVLSSRESDLQKLLQEEKEKREKIQGLLDEAPTRENLNNLLKTVKEREEEVVQLKASLVERDQTITNFESKLEQLRLNNSEKVVLTSDTLELISTLKSQVELATKEKERLSNENTILLRELDLAKIDLAQKASEIQEIQERQFEKEKEGERLKMIHKEELEKMKQESEKKNEHFQTVVKEFQSKMNEQQTRISTLMDELDQQRIVALTIEQRNKERENELAYLTSSLDQSKEAQEKLHEQLQASNNKLQNILIHFEVERRNFEQEYQDLSSQNRALMVELEEKDQKIRTLQNEVALQTSITEQNVDMNDLSQMQKLITNLNRQIRTLRAEADLRDSVYRDERIEMKEKASKLEKEVSLYKDKYQTLLTNSQFNNIGNNNTSLLEENTKLSIENKKLIYANRTLIAKIAGMNGDASRNWEELYKQEQQKTEKLLEQCKNFVLRISQLEDENSKLKNA</sequence>
<dbReference type="EMBL" id="VFQX01000019">
    <property type="protein sequence ID" value="KAF0980260.1"/>
    <property type="molecule type" value="Genomic_DNA"/>
</dbReference>
<evidence type="ECO:0000256" key="1">
    <source>
        <dbReference type="SAM" id="Coils"/>
    </source>
</evidence>
<dbReference type="OMA" id="TIHENEC"/>
<evidence type="ECO:0000313" key="3">
    <source>
        <dbReference type="EMBL" id="KAF0980260.1"/>
    </source>
</evidence>
<feature type="coiled-coil region" evidence="1">
    <location>
        <begin position="523"/>
        <end position="628"/>
    </location>
</feature>
<evidence type="ECO:0000313" key="4">
    <source>
        <dbReference type="Proteomes" id="UP000444721"/>
    </source>
</evidence>
<dbReference type="VEuPathDB" id="AmoebaDB:NfTy_028650"/>
<protein>
    <submittedName>
        <fullName evidence="3">Uncharacterized protein</fullName>
    </submittedName>
</protein>
<comment type="caution">
    <text evidence="3">The sequence shown here is derived from an EMBL/GenBank/DDBJ whole genome shotgun (WGS) entry which is preliminary data.</text>
</comment>
<feature type="coiled-coil region" evidence="1">
    <location>
        <begin position="195"/>
        <end position="229"/>
    </location>
</feature>
<dbReference type="VEuPathDB" id="AmoebaDB:FDP41_013474"/>